<dbReference type="PANTHER" id="PTHR40663">
    <property type="match status" value="1"/>
</dbReference>
<dbReference type="InterPro" id="IPR036390">
    <property type="entry name" value="WH_DNA-bd_sf"/>
</dbReference>
<dbReference type="PANTHER" id="PTHR40663:SF2">
    <property type="entry name" value="TRANSCRIPTIONAL REGULATOR"/>
    <property type="match status" value="1"/>
</dbReference>
<organism evidence="3 4">
    <name type="scientific">Acidianus sulfidivorans JP7</name>
    <dbReference type="NCBI Taxonomy" id="619593"/>
    <lineage>
        <taxon>Archaea</taxon>
        <taxon>Thermoproteota</taxon>
        <taxon>Thermoprotei</taxon>
        <taxon>Sulfolobales</taxon>
        <taxon>Sulfolobaceae</taxon>
        <taxon>Acidianus</taxon>
    </lineage>
</organism>
<dbReference type="Pfam" id="PF23470">
    <property type="entry name" value="Zn_ribbon_PF0610"/>
    <property type="match status" value="1"/>
</dbReference>
<dbReference type="Pfam" id="PF21476">
    <property type="entry name" value="PF0610-like_N"/>
    <property type="match status" value="1"/>
</dbReference>
<dbReference type="InterPro" id="IPR038767">
    <property type="entry name" value="PF0610-like"/>
</dbReference>
<accession>A0A2U9IKJ4</accession>
<evidence type="ECO:0000313" key="3">
    <source>
        <dbReference type="EMBL" id="AWR96558.1"/>
    </source>
</evidence>
<dbReference type="RefSeq" id="WP_110379448.1">
    <property type="nucleotide sequence ID" value="NZ_CP029288.2"/>
</dbReference>
<protein>
    <submittedName>
        <fullName evidence="3">Transcriptional regulator</fullName>
    </submittedName>
</protein>
<dbReference type="KEGG" id="asul:DFR86_02665"/>
<keyword evidence="4" id="KW-1185">Reference proteome</keyword>
<evidence type="ECO:0000259" key="2">
    <source>
        <dbReference type="Pfam" id="PF23470"/>
    </source>
</evidence>
<dbReference type="OrthoDB" id="30924at2157"/>
<name>A0A2U9IKJ4_9CREN</name>
<dbReference type="InterPro" id="IPR036388">
    <property type="entry name" value="WH-like_DNA-bd_sf"/>
</dbReference>
<feature type="domain" description="PF0610-like rubredoxin-like zinc beta-ribbon C-terminal" evidence="2">
    <location>
        <begin position="62"/>
        <end position="100"/>
    </location>
</feature>
<dbReference type="SUPFAM" id="SSF46785">
    <property type="entry name" value="Winged helix' DNA-binding domain"/>
    <property type="match status" value="1"/>
</dbReference>
<evidence type="ECO:0000259" key="1">
    <source>
        <dbReference type="Pfam" id="PF21476"/>
    </source>
</evidence>
<proteinExistence type="predicted"/>
<reference evidence="3 4" key="1">
    <citation type="submission" date="2018-05" db="EMBL/GenBank/DDBJ databases">
        <title>Complete Genome Sequences of Extremely Thermoacidophilic, Metal-Mobilizing Type-Strain Members of the Archaeal Family Sulfolobaceae: Acidianus brierleyi DSM-1651T, Acidianus sulfidivorans DSM-18786T, Metallosphaera hakonensis DSM-7519T, and Metallosphaera prunae DSM-10039T.</title>
        <authorList>
            <person name="Counts J.A."/>
            <person name="Kelly R.M."/>
        </authorList>
    </citation>
    <scope>NUCLEOTIDE SEQUENCE [LARGE SCALE GENOMIC DNA]</scope>
    <source>
        <strain evidence="3 4">JP7</strain>
    </source>
</reference>
<dbReference type="GeneID" id="36836836"/>
<dbReference type="Proteomes" id="UP000248410">
    <property type="component" value="Chromosome"/>
</dbReference>
<dbReference type="InterPro" id="IPR049159">
    <property type="entry name" value="PF0610-like_wHTH_N"/>
</dbReference>
<dbReference type="Gene3D" id="1.10.10.10">
    <property type="entry name" value="Winged helix-like DNA-binding domain superfamily/Winged helix DNA-binding domain"/>
    <property type="match status" value="1"/>
</dbReference>
<dbReference type="EMBL" id="CP029288">
    <property type="protein sequence ID" value="AWR96558.1"/>
    <property type="molecule type" value="Genomic_DNA"/>
</dbReference>
<dbReference type="AlphaFoldDB" id="A0A2U9IKJ4"/>
<gene>
    <name evidence="3" type="ORF">DFR86_02665</name>
</gene>
<feature type="domain" description="PF0610-like winged HTH N-terminal" evidence="1">
    <location>
        <begin position="7"/>
        <end position="57"/>
    </location>
</feature>
<evidence type="ECO:0000313" key="4">
    <source>
        <dbReference type="Proteomes" id="UP000248410"/>
    </source>
</evidence>
<dbReference type="InterPro" id="IPR057022">
    <property type="entry name" value="PF0610-like_Zn_ribbon_C"/>
</dbReference>
<sequence>MRYDFLTTREKIFYILRYSDEPLTARQIMKVLDIKKEKEVYDHIYHISKSSKRKDFIVIMFPPVCENCGYTFNLEIPKKPSRCPICKSERIKPPSFLIRDKKIKKENGKSNIY</sequence>